<evidence type="ECO:0000256" key="3">
    <source>
        <dbReference type="ARBA" id="ARBA00022553"/>
    </source>
</evidence>
<evidence type="ECO:0000256" key="6">
    <source>
        <dbReference type="ARBA" id="ARBA00023125"/>
    </source>
</evidence>
<accession>A0A8I2H299</accession>
<dbReference type="InterPro" id="IPR001789">
    <property type="entry name" value="Sig_transdc_resp-reg_receiver"/>
</dbReference>
<name>A0A8I2H299_9GAMM</name>
<dbReference type="Proteomes" id="UP001304419">
    <property type="component" value="Chromosome 1"/>
</dbReference>
<dbReference type="RefSeq" id="WP_193521966.1">
    <property type="nucleotide sequence ID" value="NZ_CBCSDF010000016.1"/>
</dbReference>
<evidence type="ECO:0000256" key="7">
    <source>
        <dbReference type="ARBA" id="ARBA00023159"/>
    </source>
</evidence>
<feature type="domain" description="Response regulatory" evidence="11">
    <location>
        <begin position="4"/>
        <end position="128"/>
    </location>
</feature>
<dbReference type="SUPFAM" id="SSF52172">
    <property type="entry name" value="CheY-like"/>
    <property type="match status" value="1"/>
</dbReference>
<keyword evidence="6 9" id="KW-0238">DNA-binding</keyword>
<evidence type="ECO:0000313" key="13">
    <source>
        <dbReference type="EMBL" id="WOX28536.1"/>
    </source>
</evidence>
<evidence type="ECO:0000259" key="11">
    <source>
        <dbReference type="PROSITE" id="PS50110"/>
    </source>
</evidence>
<organism evidence="12 14">
    <name type="scientific">Pseudoalteromonas maricaloris</name>
    <dbReference type="NCBI Taxonomy" id="184924"/>
    <lineage>
        <taxon>Bacteria</taxon>
        <taxon>Pseudomonadati</taxon>
        <taxon>Pseudomonadota</taxon>
        <taxon>Gammaproteobacteria</taxon>
        <taxon>Alteromonadales</taxon>
        <taxon>Pseudoalteromonadaceae</taxon>
        <taxon>Pseudoalteromonas</taxon>
    </lineage>
</organism>
<dbReference type="GO" id="GO:0005737">
    <property type="term" value="C:cytoplasm"/>
    <property type="evidence" value="ECO:0007669"/>
    <property type="project" value="UniProtKB-SubCell"/>
</dbReference>
<evidence type="ECO:0000313" key="14">
    <source>
        <dbReference type="Proteomes" id="UP000646877"/>
    </source>
</evidence>
<keyword evidence="2 9" id="KW-0963">Cytoplasm</keyword>
<dbReference type="InterPro" id="IPR011006">
    <property type="entry name" value="CheY-like_superfamily"/>
</dbReference>
<keyword evidence="8 9" id="KW-0804">Transcription</keyword>
<keyword evidence="15" id="KW-1185">Reference proteome</keyword>
<dbReference type="SMART" id="SM00448">
    <property type="entry name" value="REC"/>
    <property type="match status" value="1"/>
</dbReference>
<dbReference type="Pfam" id="PF20714">
    <property type="entry name" value="HTH_64"/>
    <property type="match status" value="1"/>
</dbReference>
<protein>
    <recommendedName>
        <fullName evidence="9">Transcriptional regulatory protein</fullName>
    </recommendedName>
</protein>
<dbReference type="EMBL" id="WEIA01000006">
    <property type="protein sequence ID" value="NLR22048.1"/>
    <property type="molecule type" value="Genomic_DNA"/>
</dbReference>
<sequence>MTYSVVIIEDEVAVAQLLAQYLVTPATPSSARQGQYRVVASSDNVSTATVLLSAIQADLILLDIYLPDGNGLEFLKMLREQGCKSEVMLITAAKEVATLEKAIRLGVCDFLVKPLILERLDLALARFEARQQCLDGANEVTQSMVDTLFGSEQANVQSTARLPKGVDPLTLEKIRTAFQSQPKQVFTATQMGELVGVSRSTARRYLEFLVSIEEVKADQSYGSIGRPERSYYLN</sequence>
<dbReference type="GO" id="GO:0000156">
    <property type="term" value="F:phosphorelay response regulator activity"/>
    <property type="evidence" value="ECO:0007669"/>
    <property type="project" value="TreeGrafter"/>
</dbReference>
<keyword evidence="3 10" id="KW-0597">Phosphoprotein</keyword>
<dbReference type="InterPro" id="IPR051271">
    <property type="entry name" value="2C-system_Tx_regulators"/>
</dbReference>
<dbReference type="Gene3D" id="3.40.50.2300">
    <property type="match status" value="1"/>
</dbReference>
<dbReference type="GO" id="GO:0003677">
    <property type="term" value="F:DNA binding"/>
    <property type="evidence" value="ECO:0007669"/>
    <property type="project" value="UniProtKB-KW"/>
</dbReference>
<reference evidence="13 15" key="2">
    <citation type="submission" date="2023-10" db="EMBL/GenBank/DDBJ databases">
        <title>To unveil natural product biosynthetic capacity in Pseudoalteromonas.</title>
        <authorList>
            <person name="Wang J."/>
        </authorList>
    </citation>
    <scope>NUCLEOTIDE SEQUENCE [LARGE SCALE GENOMIC DNA]</scope>
    <source>
        <strain evidence="13 15">DSM 15914</strain>
    </source>
</reference>
<dbReference type="PANTHER" id="PTHR45526">
    <property type="entry name" value="TRANSCRIPTIONAL REGULATORY PROTEIN DPIA"/>
    <property type="match status" value="1"/>
</dbReference>
<evidence type="ECO:0000256" key="5">
    <source>
        <dbReference type="ARBA" id="ARBA00023015"/>
    </source>
</evidence>
<gene>
    <name evidence="12" type="ORF">F9Y85_12095</name>
    <name evidence="13" type="ORF">R5H13_18260</name>
</gene>
<keyword evidence="5 9" id="KW-0805">Transcription regulation</keyword>
<evidence type="ECO:0000256" key="1">
    <source>
        <dbReference type="ARBA" id="ARBA00004496"/>
    </source>
</evidence>
<evidence type="ECO:0000256" key="4">
    <source>
        <dbReference type="ARBA" id="ARBA00023012"/>
    </source>
</evidence>
<evidence type="ECO:0000313" key="12">
    <source>
        <dbReference type="EMBL" id="NLR22048.1"/>
    </source>
</evidence>
<dbReference type="InterPro" id="IPR024187">
    <property type="entry name" value="Sig_transdc_resp-reg_cit/mal"/>
</dbReference>
<dbReference type="PROSITE" id="PS50110">
    <property type="entry name" value="RESPONSE_REGULATORY"/>
    <property type="match status" value="1"/>
</dbReference>
<evidence type="ECO:0000256" key="9">
    <source>
        <dbReference type="PIRNR" id="PIRNR006171"/>
    </source>
</evidence>
<keyword evidence="4 9" id="KW-0902">Two-component regulatory system</keyword>
<comment type="subcellular location">
    <subcellularLocation>
        <location evidence="1 9">Cytoplasm</location>
    </subcellularLocation>
</comment>
<dbReference type="EMBL" id="CP137578">
    <property type="protein sequence ID" value="WOX28536.1"/>
    <property type="molecule type" value="Genomic_DNA"/>
</dbReference>
<keyword evidence="7 9" id="KW-0010">Activator</keyword>
<dbReference type="Pfam" id="PF00072">
    <property type="entry name" value="Response_reg"/>
    <property type="match status" value="1"/>
</dbReference>
<dbReference type="PANTHER" id="PTHR45526:SF1">
    <property type="entry name" value="TRANSCRIPTIONAL REGULATORY PROTEIN DCUR-RELATED"/>
    <property type="match status" value="1"/>
</dbReference>
<dbReference type="PIRSF" id="PIRSF006171">
    <property type="entry name" value="RR_citrat_malat"/>
    <property type="match status" value="1"/>
</dbReference>
<dbReference type="InterPro" id="IPR048714">
    <property type="entry name" value="DpiA-like_HTH"/>
</dbReference>
<evidence type="ECO:0000256" key="8">
    <source>
        <dbReference type="ARBA" id="ARBA00023163"/>
    </source>
</evidence>
<dbReference type="Proteomes" id="UP000646877">
    <property type="component" value="Unassembled WGS sequence"/>
</dbReference>
<reference evidence="12" key="1">
    <citation type="submission" date="2019-10" db="EMBL/GenBank/DDBJ databases">
        <authorList>
            <person name="Paulsen S."/>
        </authorList>
    </citation>
    <scope>NUCLEOTIDE SEQUENCE</scope>
    <source>
        <strain evidence="12">LMG 19692</strain>
    </source>
</reference>
<dbReference type="GO" id="GO:0003700">
    <property type="term" value="F:DNA-binding transcription factor activity"/>
    <property type="evidence" value="ECO:0007669"/>
    <property type="project" value="InterPro"/>
</dbReference>
<evidence type="ECO:0000313" key="15">
    <source>
        <dbReference type="Proteomes" id="UP001304419"/>
    </source>
</evidence>
<evidence type="ECO:0000256" key="10">
    <source>
        <dbReference type="PROSITE-ProRule" id="PRU00169"/>
    </source>
</evidence>
<proteinExistence type="predicted"/>
<feature type="modified residue" description="4-aspartylphosphate" evidence="10">
    <location>
        <position position="63"/>
    </location>
</feature>
<evidence type="ECO:0000256" key="2">
    <source>
        <dbReference type="ARBA" id="ARBA00022490"/>
    </source>
</evidence>
<dbReference type="AlphaFoldDB" id="A0A8I2H299"/>